<evidence type="ECO:0000313" key="8">
    <source>
        <dbReference type="EMBL" id="CDS90273.1"/>
    </source>
</evidence>
<evidence type="ECO:0000256" key="3">
    <source>
        <dbReference type="ARBA" id="ARBA00022801"/>
    </source>
</evidence>
<dbReference type="PANTHER" id="PTHR31302">
    <property type="entry name" value="TRANSMEMBRANE PROTEIN WITH METALLOPHOSPHOESTERASE DOMAIN-RELATED"/>
    <property type="match status" value="1"/>
</dbReference>
<dbReference type="InterPro" id="IPR029052">
    <property type="entry name" value="Metallo-depent_PP-like"/>
</dbReference>
<comment type="similarity">
    <text evidence="4">Belongs to the metallophosphoesterase superfamily.</text>
</comment>
<dbReference type="Pfam" id="PF00149">
    <property type="entry name" value="Metallophos"/>
    <property type="match status" value="1"/>
</dbReference>
<dbReference type="Gene3D" id="3.60.21.10">
    <property type="match status" value="1"/>
</dbReference>
<dbReference type="AlphaFoldDB" id="A0A069AHV1"/>
<protein>
    <submittedName>
        <fullName evidence="8">Putative phosphoesterase</fullName>
    </submittedName>
</protein>
<dbReference type="GO" id="GO:0016020">
    <property type="term" value="C:membrane"/>
    <property type="evidence" value="ECO:0007669"/>
    <property type="project" value="GOC"/>
</dbReference>
<dbReference type="InterPro" id="IPR051158">
    <property type="entry name" value="Metallophosphoesterase_sf"/>
</dbReference>
<evidence type="ECO:0000256" key="2">
    <source>
        <dbReference type="ARBA" id="ARBA00022723"/>
    </source>
</evidence>
<dbReference type="EMBL" id="LK932773">
    <property type="protein sequence ID" value="CDS93145.1"/>
    <property type="molecule type" value="Genomic_DNA"/>
</dbReference>
<name>A0A069AHV1_CLODI</name>
<dbReference type="FunFam" id="3.60.21.10:FF:000028">
    <property type="entry name" value="Putative metallophosphoesterase"/>
    <property type="match status" value="1"/>
</dbReference>
<dbReference type="EMBL" id="LK932534">
    <property type="protein sequence ID" value="CDS90074.1"/>
    <property type="molecule type" value="Genomic_DNA"/>
</dbReference>
<evidence type="ECO:0000313" key="9">
    <source>
        <dbReference type="EMBL" id="CDS93145.1"/>
    </source>
</evidence>
<dbReference type="GO" id="GO:0046872">
    <property type="term" value="F:metal ion binding"/>
    <property type="evidence" value="ECO:0007669"/>
    <property type="project" value="UniProtKB-KW"/>
</dbReference>
<gene>
    <name evidence="9" type="ORF">BN1095_1300059</name>
    <name evidence="7" type="ORF">BN1096_790014</name>
    <name evidence="8" type="ORF">BN1097_790014</name>
</gene>
<proteinExistence type="inferred from homology"/>
<keyword evidence="3" id="KW-0378">Hydrolase</keyword>
<dbReference type="PANTHER" id="PTHR31302:SF25">
    <property type="entry name" value="PHOSPHOESTERASE"/>
    <property type="match status" value="1"/>
</dbReference>
<keyword evidence="5" id="KW-0472">Membrane</keyword>
<evidence type="ECO:0000259" key="6">
    <source>
        <dbReference type="Pfam" id="PF00149"/>
    </source>
</evidence>
<reference evidence="8" key="1">
    <citation type="submission" date="2014-07" db="EMBL/GenBank/DDBJ databases">
        <authorList>
            <person name="Monot Marc"/>
        </authorList>
    </citation>
    <scope>NUCLEOTIDE SEQUENCE</scope>
    <source>
        <strain evidence="9">7032989</strain>
        <strain evidence="8">7032994</strain>
    </source>
</reference>
<keyword evidence="5" id="KW-1133">Transmembrane helix</keyword>
<feature type="domain" description="Calcineurin-like phosphoesterase" evidence="6">
    <location>
        <begin position="58"/>
        <end position="223"/>
    </location>
</feature>
<dbReference type="SUPFAM" id="SSF56300">
    <property type="entry name" value="Metallo-dependent phosphatases"/>
    <property type="match status" value="1"/>
</dbReference>
<organism evidence="8">
    <name type="scientific">Clostridioides difficile</name>
    <name type="common">Peptoclostridium difficile</name>
    <dbReference type="NCBI Taxonomy" id="1496"/>
    <lineage>
        <taxon>Bacteria</taxon>
        <taxon>Bacillati</taxon>
        <taxon>Bacillota</taxon>
        <taxon>Clostridia</taxon>
        <taxon>Peptostreptococcales</taxon>
        <taxon>Peptostreptococcaceae</taxon>
        <taxon>Clostridioides</taxon>
    </lineage>
</organism>
<keyword evidence="5" id="KW-0812">Transmembrane</keyword>
<dbReference type="InterPro" id="IPR004843">
    <property type="entry name" value="Calcineurin-like_PHP"/>
</dbReference>
<evidence type="ECO:0000313" key="7">
    <source>
        <dbReference type="EMBL" id="CDS90074.1"/>
    </source>
</evidence>
<feature type="transmembrane region" description="Helical" evidence="5">
    <location>
        <begin position="7"/>
        <end position="25"/>
    </location>
</feature>
<sequence length="283" mass="32226">MNSKIKYFLKFFILIFILIFIYSVAIEPSLLIVKKYNISKNGALIKNDTIESKSESVKVVQISDTQIGSFYSTKNLKKVANKINTLNPDIIVFTGDLIDYSNKSPSVDEITTILSSMNARLGKFSVFGNHDYMYKLPRYYRQIMKNSNFNLLVNENKKIKLKDDKYINILGVDEILNGNPNIKYLESQIDNKSFNLLLAHEPDLVDMLSKDTMNLVLSGHSHGGQIRLPIKGALVTPPYGRKYTKGFYDINGNHLYVSSGLGSTKLPFRFFNIPEIIEFNIII</sequence>
<evidence type="ECO:0000256" key="4">
    <source>
        <dbReference type="ARBA" id="ARBA00061089"/>
    </source>
</evidence>
<dbReference type="CDD" id="cd07385">
    <property type="entry name" value="MPP_YkuE_C"/>
    <property type="match status" value="1"/>
</dbReference>
<evidence type="ECO:0000256" key="1">
    <source>
        <dbReference type="ARBA" id="ARBA00001968"/>
    </source>
</evidence>
<accession>A0A069AHV1</accession>
<dbReference type="GO" id="GO:0009245">
    <property type="term" value="P:lipid A biosynthetic process"/>
    <property type="evidence" value="ECO:0007669"/>
    <property type="project" value="TreeGrafter"/>
</dbReference>
<keyword evidence="2" id="KW-0479">Metal-binding</keyword>
<evidence type="ECO:0000256" key="5">
    <source>
        <dbReference type="SAM" id="Phobius"/>
    </source>
</evidence>
<dbReference type="EMBL" id="LK932419">
    <property type="protein sequence ID" value="CDS90273.1"/>
    <property type="molecule type" value="Genomic_DNA"/>
</dbReference>
<dbReference type="GO" id="GO:0008758">
    <property type="term" value="F:UDP-2,3-diacylglucosamine hydrolase activity"/>
    <property type="evidence" value="ECO:0007669"/>
    <property type="project" value="TreeGrafter"/>
</dbReference>
<comment type="cofactor">
    <cofactor evidence="1">
        <name>a divalent metal cation</name>
        <dbReference type="ChEBI" id="CHEBI:60240"/>
    </cofactor>
</comment>